<gene>
    <name evidence="2" type="ORF">DWB78_13660</name>
    <name evidence="3" type="ORF">SAMN05216278_0852</name>
</gene>
<evidence type="ECO:0000313" key="3">
    <source>
        <dbReference type="EMBL" id="SDQ18845.1"/>
    </source>
</evidence>
<proteinExistence type="predicted"/>
<reference evidence="2 5" key="3">
    <citation type="submission" date="2018-07" db="EMBL/GenBank/DDBJ databases">
        <title>Genome sequence of extremly halophilic archaeon Halopelagius longus strain BC12-B1.</title>
        <authorList>
            <person name="Zhang X."/>
        </authorList>
    </citation>
    <scope>NUCLEOTIDE SEQUENCE [LARGE SCALE GENOMIC DNA]</scope>
    <source>
        <strain evidence="2 5">BC12-B1</strain>
    </source>
</reference>
<sequence>MHEELLPQSAGGSLATTLVSLVADVSGTDAVDLPPLAAVVDPDALSSLVDGPSAVEGLTVSFDYAGFHVVVHGNGRIHLTEADAIPQRN</sequence>
<name>A0A1H0YUK0_9EURY</name>
<evidence type="ECO:0000313" key="5">
    <source>
        <dbReference type="Proteomes" id="UP000255421"/>
    </source>
</evidence>
<dbReference type="Proteomes" id="UP000199289">
    <property type="component" value="Unassembled WGS sequence"/>
</dbReference>
<protein>
    <recommendedName>
        <fullName evidence="1">Halobacterial output domain-containing protein</fullName>
    </recommendedName>
</protein>
<reference evidence="3" key="1">
    <citation type="submission" date="2016-10" db="EMBL/GenBank/DDBJ databases">
        <authorList>
            <person name="de Groot N.N."/>
        </authorList>
    </citation>
    <scope>NUCLEOTIDE SEQUENCE [LARGE SCALE GENOMIC DNA]</scope>
    <source>
        <strain evidence="3">CGMCC 1.12397</strain>
    </source>
</reference>
<dbReference type="OrthoDB" id="221929at2157"/>
<feature type="domain" description="Halobacterial output" evidence="1">
    <location>
        <begin position="13"/>
        <end position="80"/>
    </location>
</feature>
<dbReference type="Pfam" id="PF18545">
    <property type="entry name" value="HalOD1"/>
    <property type="match status" value="1"/>
</dbReference>
<reference evidence="4" key="2">
    <citation type="submission" date="2016-10" db="EMBL/GenBank/DDBJ databases">
        <authorList>
            <person name="Varghese N."/>
            <person name="Submissions S."/>
        </authorList>
    </citation>
    <scope>NUCLEOTIDE SEQUENCE [LARGE SCALE GENOMIC DNA]</scope>
    <source>
        <strain evidence="4">CGMCC 1.12397</strain>
    </source>
</reference>
<accession>A0A1H0YUK0</accession>
<evidence type="ECO:0000259" key="1">
    <source>
        <dbReference type="Pfam" id="PF18545"/>
    </source>
</evidence>
<dbReference type="EMBL" id="QQST01000001">
    <property type="protein sequence ID" value="RDI72685.1"/>
    <property type="molecule type" value="Genomic_DNA"/>
</dbReference>
<organism evidence="3 4">
    <name type="scientific">Halopelagius longus</name>
    <dbReference type="NCBI Taxonomy" id="1236180"/>
    <lineage>
        <taxon>Archaea</taxon>
        <taxon>Methanobacteriati</taxon>
        <taxon>Methanobacteriota</taxon>
        <taxon>Stenosarchaea group</taxon>
        <taxon>Halobacteria</taxon>
        <taxon>Halobacteriales</taxon>
        <taxon>Haloferacaceae</taxon>
    </lineage>
</organism>
<evidence type="ECO:0000313" key="2">
    <source>
        <dbReference type="EMBL" id="RDI72685.1"/>
    </source>
</evidence>
<dbReference type="Proteomes" id="UP000255421">
    <property type="component" value="Unassembled WGS sequence"/>
</dbReference>
<dbReference type="RefSeq" id="WP_092533365.1">
    <property type="nucleotide sequence ID" value="NZ_FNKQ01000001.1"/>
</dbReference>
<dbReference type="InterPro" id="IPR040624">
    <property type="entry name" value="HalOD1"/>
</dbReference>
<dbReference type="EMBL" id="FNKQ01000001">
    <property type="protein sequence ID" value="SDQ18845.1"/>
    <property type="molecule type" value="Genomic_DNA"/>
</dbReference>
<keyword evidence="5" id="KW-1185">Reference proteome</keyword>
<evidence type="ECO:0000313" key="4">
    <source>
        <dbReference type="Proteomes" id="UP000199289"/>
    </source>
</evidence>
<dbReference type="AlphaFoldDB" id="A0A1H0YUK0"/>